<dbReference type="GO" id="GO:0005886">
    <property type="term" value="C:plasma membrane"/>
    <property type="evidence" value="ECO:0007669"/>
    <property type="project" value="UniProtKB-SubCell"/>
</dbReference>
<evidence type="ECO:0000256" key="8">
    <source>
        <dbReference type="SAM" id="Phobius"/>
    </source>
</evidence>
<evidence type="ECO:0000256" key="2">
    <source>
        <dbReference type="ARBA" id="ARBA00022475"/>
    </source>
</evidence>
<gene>
    <name evidence="9" type="ORF">FKR81_31085</name>
</gene>
<feature type="transmembrane region" description="Helical" evidence="8">
    <location>
        <begin position="161"/>
        <end position="179"/>
    </location>
</feature>
<evidence type="ECO:0000313" key="10">
    <source>
        <dbReference type="Proteomes" id="UP000316639"/>
    </source>
</evidence>
<dbReference type="GO" id="GO:0016758">
    <property type="term" value="F:hexosyltransferase activity"/>
    <property type="evidence" value="ECO:0007669"/>
    <property type="project" value="InterPro"/>
</dbReference>
<keyword evidence="4 8" id="KW-0812">Transmembrane</keyword>
<keyword evidence="10" id="KW-1185">Reference proteome</keyword>
<comment type="caution">
    <text evidence="9">The sequence shown here is derived from an EMBL/GenBank/DDBJ whole genome shotgun (WGS) entry which is preliminary data.</text>
</comment>
<feature type="transmembrane region" description="Helical" evidence="8">
    <location>
        <begin position="363"/>
        <end position="387"/>
    </location>
</feature>
<evidence type="ECO:0000256" key="3">
    <source>
        <dbReference type="ARBA" id="ARBA00022679"/>
    </source>
</evidence>
<dbReference type="Pfam" id="PF09594">
    <property type="entry name" value="GT87"/>
    <property type="match status" value="1"/>
</dbReference>
<keyword evidence="3" id="KW-0808">Transferase</keyword>
<protein>
    <submittedName>
        <fullName evidence="9">DUF2029 domain-containing protein</fullName>
    </submittedName>
</protein>
<reference evidence="9 10" key="1">
    <citation type="submission" date="2019-07" db="EMBL/GenBank/DDBJ databases">
        <title>Lentzea xizangensis sp. nov., isolated from Qinghai-Tibetan Plateau Soils.</title>
        <authorList>
            <person name="Huang J."/>
        </authorList>
    </citation>
    <scope>NUCLEOTIDE SEQUENCE [LARGE SCALE GENOMIC DNA]</scope>
    <source>
        <strain evidence="9 10">FXJ1.1311</strain>
    </source>
</reference>
<dbReference type="InterPro" id="IPR018584">
    <property type="entry name" value="GT87"/>
</dbReference>
<dbReference type="RefSeq" id="WP_146357338.1">
    <property type="nucleotide sequence ID" value="NZ_VOBR01000024.1"/>
</dbReference>
<feature type="transmembrane region" description="Helical" evidence="8">
    <location>
        <begin position="64"/>
        <end position="82"/>
    </location>
</feature>
<evidence type="ECO:0000256" key="6">
    <source>
        <dbReference type="ARBA" id="ARBA00023136"/>
    </source>
</evidence>
<keyword evidence="6 8" id="KW-0472">Membrane</keyword>
<feature type="transmembrane region" description="Helical" evidence="8">
    <location>
        <begin position="228"/>
        <end position="255"/>
    </location>
</feature>
<name>A0A563ELL6_9PSEU</name>
<sequence>MDVALYLGFAVFARATVLTSEFHGFRVWGNFAVAAYLLAAAHALVLLLAGAWLPSWLRSRALPIWLVGVVGTAAPLGVLTATRQSAENFSNTPWTWSAQPNVWVIERSAKLLLAHGTPYVDVTALGRPPDVNDYTPYGPMMTIFGLPRALFGDVPFTDARVMFAIIAIAATAVALRLLAWPKVPVRAMQIAAAGPLTVLTTTTAGEDLAVIALLGLMAALVVREKPGWAAAVAATAVSIKLIALPAAVVLTVFLLVRLGRPARFAAIFAGVCAALSLPVLLVDPGAFVEHAIRFPTGTAHVQSPAASPFPGHLLTELGQTGHAVALGLLVAGGLANLIWLVLRPPATAADAMRRIVAGMGTAILLMPASRFGYLVYPLVFFGLALFFRSLERVYAQPQWTMPVSRMAISS</sequence>
<dbReference type="EMBL" id="VOBR01000024">
    <property type="protein sequence ID" value="TWP47786.1"/>
    <property type="molecule type" value="Genomic_DNA"/>
</dbReference>
<feature type="transmembrane region" description="Helical" evidence="8">
    <location>
        <begin position="191"/>
        <end position="222"/>
    </location>
</feature>
<dbReference type="OrthoDB" id="3867445at2"/>
<evidence type="ECO:0000256" key="7">
    <source>
        <dbReference type="ARBA" id="ARBA00024033"/>
    </source>
</evidence>
<evidence type="ECO:0000313" key="9">
    <source>
        <dbReference type="EMBL" id="TWP47786.1"/>
    </source>
</evidence>
<evidence type="ECO:0000256" key="5">
    <source>
        <dbReference type="ARBA" id="ARBA00022989"/>
    </source>
</evidence>
<comment type="similarity">
    <text evidence="7">Belongs to the glycosyltransferase 87 family.</text>
</comment>
<feature type="transmembrane region" description="Helical" evidence="8">
    <location>
        <begin position="262"/>
        <end position="281"/>
    </location>
</feature>
<keyword evidence="5 8" id="KW-1133">Transmembrane helix</keyword>
<dbReference type="Proteomes" id="UP000316639">
    <property type="component" value="Unassembled WGS sequence"/>
</dbReference>
<evidence type="ECO:0000256" key="4">
    <source>
        <dbReference type="ARBA" id="ARBA00022692"/>
    </source>
</evidence>
<feature type="transmembrane region" description="Helical" evidence="8">
    <location>
        <begin position="323"/>
        <end position="342"/>
    </location>
</feature>
<accession>A0A563ELL6</accession>
<dbReference type="AlphaFoldDB" id="A0A563ELL6"/>
<keyword evidence="2" id="KW-1003">Cell membrane</keyword>
<evidence type="ECO:0000256" key="1">
    <source>
        <dbReference type="ARBA" id="ARBA00004651"/>
    </source>
</evidence>
<proteinExistence type="inferred from homology"/>
<organism evidence="9 10">
    <name type="scientific">Lentzea tibetensis</name>
    <dbReference type="NCBI Taxonomy" id="2591470"/>
    <lineage>
        <taxon>Bacteria</taxon>
        <taxon>Bacillati</taxon>
        <taxon>Actinomycetota</taxon>
        <taxon>Actinomycetes</taxon>
        <taxon>Pseudonocardiales</taxon>
        <taxon>Pseudonocardiaceae</taxon>
        <taxon>Lentzea</taxon>
    </lineage>
</organism>
<comment type="subcellular location">
    <subcellularLocation>
        <location evidence="1">Cell membrane</location>
        <topology evidence="1">Multi-pass membrane protein</topology>
    </subcellularLocation>
</comment>
<feature type="transmembrane region" description="Helical" evidence="8">
    <location>
        <begin position="31"/>
        <end position="52"/>
    </location>
</feature>